<reference evidence="1 2" key="1">
    <citation type="submission" date="2013-03" db="EMBL/GenBank/DDBJ databases">
        <title>The Genome Sequence of Exophiala aquamarina CBS 119918.</title>
        <authorList>
            <consortium name="The Broad Institute Genomics Platform"/>
            <person name="Cuomo C."/>
            <person name="de Hoog S."/>
            <person name="Gorbushina A."/>
            <person name="Walker B."/>
            <person name="Young S.K."/>
            <person name="Zeng Q."/>
            <person name="Gargeya S."/>
            <person name="Fitzgerald M."/>
            <person name="Haas B."/>
            <person name="Abouelleil A."/>
            <person name="Allen A.W."/>
            <person name="Alvarado L."/>
            <person name="Arachchi H.M."/>
            <person name="Berlin A.M."/>
            <person name="Chapman S.B."/>
            <person name="Gainer-Dewar J."/>
            <person name="Goldberg J."/>
            <person name="Griggs A."/>
            <person name="Gujja S."/>
            <person name="Hansen M."/>
            <person name="Howarth C."/>
            <person name="Imamovic A."/>
            <person name="Ireland A."/>
            <person name="Larimer J."/>
            <person name="McCowan C."/>
            <person name="Murphy C."/>
            <person name="Pearson M."/>
            <person name="Poon T.W."/>
            <person name="Priest M."/>
            <person name="Roberts A."/>
            <person name="Saif S."/>
            <person name="Shea T."/>
            <person name="Sisk P."/>
            <person name="Sykes S."/>
            <person name="Wortman J."/>
            <person name="Nusbaum C."/>
            <person name="Birren B."/>
        </authorList>
    </citation>
    <scope>NUCLEOTIDE SEQUENCE [LARGE SCALE GENOMIC DNA]</scope>
    <source>
        <strain evidence="1 2">CBS 119918</strain>
    </source>
</reference>
<proteinExistence type="predicted"/>
<comment type="caution">
    <text evidence="1">The sequence shown here is derived from an EMBL/GenBank/DDBJ whole genome shotgun (WGS) entry which is preliminary data.</text>
</comment>
<evidence type="ECO:0000313" key="2">
    <source>
        <dbReference type="Proteomes" id="UP000027920"/>
    </source>
</evidence>
<protein>
    <submittedName>
        <fullName evidence="1">Uncharacterized protein</fullName>
    </submittedName>
</protein>
<dbReference type="VEuPathDB" id="FungiDB:A1O9_03041"/>
<dbReference type="Gene3D" id="3.10.490.10">
    <property type="entry name" value="Gamma-glutamyl cyclotransferase-like"/>
    <property type="match status" value="1"/>
</dbReference>
<dbReference type="Proteomes" id="UP000027920">
    <property type="component" value="Unassembled WGS sequence"/>
</dbReference>
<dbReference type="InterPro" id="IPR036568">
    <property type="entry name" value="GGCT-like_sf"/>
</dbReference>
<dbReference type="RefSeq" id="XP_013264065.1">
    <property type="nucleotide sequence ID" value="XM_013408611.1"/>
</dbReference>
<dbReference type="GeneID" id="25277981"/>
<dbReference type="InterPro" id="IPR013024">
    <property type="entry name" value="GGCT-like"/>
</dbReference>
<dbReference type="SUPFAM" id="SSF110857">
    <property type="entry name" value="Gamma-glutamyl cyclotransferase-like"/>
    <property type="match status" value="1"/>
</dbReference>
<dbReference type="OrthoDB" id="2924818at2759"/>
<gene>
    <name evidence="1" type="ORF">A1O9_03041</name>
</gene>
<accession>A0A072Q0Q8</accession>
<dbReference type="STRING" id="1182545.A0A072Q0Q8"/>
<sequence length="127" mass="14240">MKQRCPDSLFIGFGQLKDWKWIINETGYANIVTSPGDVVYGSLCFLSRRDEMALDESEGMPWLYEKMGLPVTRLIASEGEDEGEGEGWSTAREVKVNAMSYVDVQRTSLGQEDDGERCPVRHAQGIC</sequence>
<dbReference type="AlphaFoldDB" id="A0A072Q0Q8"/>
<dbReference type="EMBL" id="AMGV01000002">
    <property type="protein sequence ID" value="KEF61475.1"/>
    <property type="molecule type" value="Genomic_DNA"/>
</dbReference>
<evidence type="ECO:0000313" key="1">
    <source>
        <dbReference type="EMBL" id="KEF61475.1"/>
    </source>
</evidence>
<organism evidence="1 2">
    <name type="scientific">Exophiala aquamarina CBS 119918</name>
    <dbReference type="NCBI Taxonomy" id="1182545"/>
    <lineage>
        <taxon>Eukaryota</taxon>
        <taxon>Fungi</taxon>
        <taxon>Dikarya</taxon>
        <taxon>Ascomycota</taxon>
        <taxon>Pezizomycotina</taxon>
        <taxon>Eurotiomycetes</taxon>
        <taxon>Chaetothyriomycetidae</taxon>
        <taxon>Chaetothyriales</taxon>
        <taxon>Herpotrichiellaceae</taxon>
        <taxon>Exophiala</taxon>
    </lineage>
</organism>
<keyword evidence="2" id="KW-1185">Reference proteome</keyword>
<name>A0A072Q0Q8_9EURO</name>
<dbReference type="HOGENOM" id="CLU_1970575_0_0_1"/>
<dbReference type="CDD" id="cd06661">
    <property type="entry name" value="GGCT_like"/>
    <property type="match status" value="1"/>
</dbReference>